<organism evidence="1 2">
    <name type="scientific">Streptomyces azureus</name>
    <dbReference type="NCBI Taxonomy" id="146537"/>
    <lineage>
        <taxon>Bacteria</taxon>
        <taxon>Bacillati</taxon>
        <taxon>Actinomycetota</taxon>
        <taxon>Actinomycetes</taxon>
        <taxon>Kitasatosporales</taxon>
        <taxon>Streptomycetaceae</taxon>
        <taxon>Streptomyces</taxon>
    </lineage>
</organism>
<dbReference type="RefSeq" id="WP_059416221.1">
    <property type="nucleotide sequence ID" value="NZ_DF968221.1"/>
</dbReference>
<dbReference type="PATRIC" id="fig|146537.3.peg.1736"/>
<dbReference type="OrthoDB" id="4303611at2"/>
<accession>A0A0K8PGA2</accession>
<name>A0A0K8PGA2_STRAJ</name>
<dbReference type="EMBL" id="DF968221">
    <property type="protein sequence ID" value="GAP46911.1"/>
    <property type="molecule type" value="Genomic_DNA"/>
</dbReference>
<sequence length="81" mass="8980">MARRFDDTAGRLLLALAVFLHRTVAGGPARERWQLRRNEALRAANRHGVPVAELAARLGLSEGWVRQVLNGKRTPVIEEAA</sequence>
<dbReference type="AlphaFoldDB" id="A0A0K8PGA2"/>
<evidence type="ECO:0000313" key="2">
    <source>
        <dbReference type="Proteomes" id="UP000053859"/>
    </source>
</evidence>
<keyword evidence="2" id="KW-1185">Reference proteome</keyword>
<reference evidence="1" key="1">
    <citation type="journal article" date="2015" name="Genome Announc.">
        <title>Draft Genome Sequence of Thiostrepton-Producing Streptomyces azureus ATCC 14921.</title>
        <authorList>
            <person name="Sakihara K."/>
            <person name="Maeda J."/>
            <person name="Tashiro K."/>
            <person name="Fujino Y."/>
            <person name="Kuhara S."/>
            <person name="Ohshima T."/>
            <person name="Ogata S."/>
            <person name="Doi K."/>
        </authorList>
    </citation>
    <scope>NUCLEOTIDE SEQUENCE [LARGE SCALE GENOMIC DNA]</scope>
    <source>
        <strain evidence="1">ATCC14921</strain>
    </source>
</reference>
<proteinExistence type="predicted"/>
<gene>
    <name evidence="1" type="ORF">SAZU_1648</name>
</gene>
<dbReference type="Proteomes" id="UP000053859">
    <property type="component" value="Unassembled WGS sequence"/>
</dbReference>
<evidence type="ECO:0000313" key="1">
    <source>
        <dbReference type="EMBL" id="GAP46911.1"/>
    </source>
</evidence>
<protein>
    <submittedName>
        <fullName evidence="1">Uncharacterized protein</fullName>
    </submittedName>
</protein>